<dbReference type="Pfam" id="PF02698">
    <property type="entry name" value="DUF218"/>
    <property type="match status" value="1"/>
</dbReference>
<dbReference type="RefSeq" id="WP_111241321.1">
    <property type="nucleotide sequence ID" value="NZ_POTX01000003.1"/>
</dbReference>
<gene>
    <name evidence="2" type="ORF">C1I93_01020</name>
</gene>
<sequence length="240" mass="26531">MSRSSVTPRIARDDDLAGFTAGQFLAVTKALTMILALPPSAGDHVDALVIASGQGEEWRFTHAIRSWEANLDLRYLLVANGNPTEKTYVEITLGYLRSLGLRRTNGVHLQAEPAPNTALQAAWIVSQVKDHGITSLALAVSPYHLPRAYLTLLKAFNEAGVRLPIIPAPVAVAPDRLVPETGATAYDLVPGEVKRMLTYTDEGWIATLEELQQYLRWLWSHHESLLRAPSRRSVEHRVRA</sequence>
<keyword evidence="3" id="KW-1185">Reference proteome</keyword>
<proteinExistence type="predicted"/>
<evidence type="ECO:0000313" key="3">
    <source>
        <dbReference type="Proteomes" id="UP000248627"/>
    </source>
</evidence>
<organism evidence="2 3">
    <name type="scientific">Micromonospora endophytica</name>
    <dbReference type="NCBI Taxonomy" id="515350"/>
    <lineage>
        <taxon>Bacteria</taxon>
        <taxon>Bacillati</taxon>
        <taxon>Actinomycetota</taxon>
        <taxon>Actinomycetes</taxon>
        <taxon>Micromonosporales</taxon>
        <taxon>Micromonosporaceae</taxon>
        <taxon>Micromonospora</taxon>
    </lineage>
</organism>
<dbReference type="AlphaFoldDB" id="A0A2W2DMC4"/>
<feature type="domain" description="DUF218" evidence="1">
    <location>
        <begin position="47"/>
        <end position="179"/>
    </location>
</feature>
<protein>
    <recommendedName>
        <fullName evidence="1">DUF218 domain-containing protein</fullName>
    </recommendedName>
</protein>
<dbReference type="InterPro" id="IPR003848">
    <property type="entry name" value="DUF218"/>
</dbReference>
<evidence type="ECO:0000259" key="1">
    <source>
        <dbReference type="Pfam" id="PF02698"/>
    </source>
</evidence>
<name>A0A2W2DMC4_9ACTN</name>
<evidence type="ECO:0000313" key="2">
    <source>
        <dbReference type="EMBL" id="PZG00888.1"/>
    </source>
</evidence>
<reference evidence="2 3" key="1">
    <citation type="submission" date="2018-01" db="EMBL/GenBank/DDBJ databases">
        <title>Draft genome sequence of Jishengella endophytica.</title>
        <authorList>
            <person name="Sahin N."/>
            <person name="Ay H."/>
            <person name="Saygin H."/>
        </authorList>
    </citation>
    <scope>NUCLEOTIDE SEQUENCE [LARGE SCALE GENOMIC DNA]</scope>
    <source>
        <strain evidence="2 3">DSM 45430</strain>
    </source>
</reference>
<comment type="caution">
    <text evidence="2">The sequence shown here is derived from an EMBL/GenBank/DDBJ whole genome shotgun (WGS) entry which is preliminary data.</text>
</comment>
<dbReference type="Proteomes" id="UP000248627">
    <property type="component" value="Unassembled WGS sequence"/>
</dbReference>
<accession>A0A2W2DMC4</accession>
<dbReference type="OrthoDB" id="3401586at2"/>
<dbReference type="EMBL" id="POTX01000003">
    <property type="protein sequence ID" value="PZG00888.1"/>
    <property type="molecule type" value="Genomic_DNA"/>
</dbReference>